<dbReference type="PANTHER" id="PTHR23240:SF6">
    <property type="entry name" value="DNA CROSS-LINK REPAIR 1A PROTEIN"/>
    <property type="match status" value="1"/>
</dbReference>
<reference evidence="7" key="1">
    <citation type="submission" date="2021-01" db="EMBL/GenBank/DDBJ databases">
        <authorList>
            <person name="Corre E."/>
            <person name="Pelletier E."/>
            <person name="Niang G."/>
            <person name="Scheremetjew M."/>
            <person name="Finn R."/>
            <person name="Kale V."/>
            <person name="Holt S."/>
            <person name="Cochrane G."/>
            <person name="Meng A."/>
            <person name="Brown T."/>
            <person name="Cohen L."/>
        </authorList>
    </citation>
    <scope>NUCLEOTIDE SEQUENCE</scope>
    <source>
        <strain evidence="7">MM31A-1</strain>
    </source>
</reference>
<dbReference type="PANTHER" id="PTHR23240">
    <property type="entry name" value="DNA CROSS-LINK REPAIR PROTEIN PSO2/SNM1-RELATED"/>
    <property type="match status" value="1"/>
</dbReference>
<dbReference type="Gene3D" id="3.40.50.12650">
    <property type="match status" value="1"/>
</dbReference>
<evidence type="ECO:0000256" key="4">
    <source>
        <dbReference type="ARBA" id="ARBA00023204"/>
    </source>
</evidence>
<name>A0A7S3V473_9STRA</name>
<evidence type="ECO:0000256" key="3">
    <source>
        <dbReference type="ARBA" id="ARBA00022763"/>
    </source>
</evidence>
<evidence type="ECO:0000256" key="2">
    <source>
        <dbReference type="ARBA" id="ARBA00010304"/>
    </source>
</evidence>
<dbReference type="GO" id="GO:0003684">
    <property type="term" value="F:damaged DNA binding"/>
    <property type="evidence" value="ECO:0007669"/>
    <property type="project" value="TreeGrafter"/>
</dbReference>
<sequence>MNQSEKCHRIQGCKRLYIDAFRAFKPLLEVEGNTFILTHYHADHWAGLPRGKSYIGPCKIHCTPVTGNLLREIHKLDNAFIVEHAYGSTWNDCDGNNITFYDANHCPGAAIVFVATREGQKHLHTGDMRYHDEKFRSYPLLSEAIQNRELDILYLDTTYAKPKHCFAPQDEAIEMIASQVGELLNSNQDIVSEKKQSFFQPKTKAKVKEIASSDVAQAPVRTLVLLSCYSIGKEKVLWNSALQSKQLVFVNKTKHRMLQCIKAHQDVEASSGIIDRCTLDPKKSDIHVITMGTAGSLHPFFQPNFEECALYAHRLNKGYNKVVAFLPTGWANSSKYNRENGVAKKIVDLKEIVKKGKVNGNNHMMDVEVRCVAYSEHSSYNELRACVEYTRPKQIIPTVFSGEKDYAAIEKRFQDLVDSQRAKQAFISKISGIGVKRKAAAIMKKQKISRPQYSTKAVSKVQMPQIMPYKKGRSNLQNKEDKVPHQKLNAPTMSAAKVHEESLVEKCGMSKQNVRQKTIADDAKVAMMVSMGFNPSRSSESLIAKSNNLEEAIEWLLSR</sequence>
<proteinExistence type="inferred from homology"/>
<evidence type="ECO:0000313" key="7">
    <source>
        <dbReference type="EMBL" id="CAE0455531.1"/>
    </source>
</evidence>
<dbReference type="InterPro" id="IPR015940">
    <property type="entry name" value="UBA"/>
</dbReference>
<gene>
    <name evidence="7" type="ORF">CDEB00056_LOCUS372</name>
</gene>
<dbReference type="InterPro" id="IPR036866">
    <property type="entry name" value="RibonucZ/Hydroxyglut_hydro"/>
</dbReference>
<dbReference type="Gene3D" id="3.60.15.10">
    <property type="entry name" value="Ribonuclease Z/Hydroxyacylglutathione hydrolase-like"/>
    <property type="match status" value="1"/>
</dbReference>
<dbReference type="EMBL" id="HBIO01000510">
    <property type="protein sequence ID" value="CAE0455531.1"/>
    <property type="molecule type" value="Transcribed_RNA"/>
</dbReference>
<comment type="subcellular location">
    <subcellularLocation>
        <location evidence="1">Nucleus</location>
    </subcellularLocation>
</comment>
<protein>
    <recommendedName>
        <fullName evidence="6">UBA domain-containing protein</fullName>
    </recommendedName>
</protein>
<dbReference type="Pfam" id="PF22562">
    <property type="entry name" value="UBA_7"/>
    <property type="match status" value="1"/>
</dbReference>
<evidence type="ECO:0000259" key="6">
    <source>
        <dbReference type="PROSITE" id="PS50030"/>
    </source>
</evidence>
<dbReference type="SUPFAM" id="SSF46934">
    <property type="entry name" value="UBA-like"/>
    <property type="match status" value="1"/>
</dbReference>
<organism evidence="7">
    <name type="scientific">Chaetoceros debilis</name>
    <dbReference type="NCBI Taxonomy" id="122233"/>
    <lineage>
        <taxon>Eukaryota</taxon>
        <taxon>Sar</taxon>
        <taxon>Stramenopiles</taxon>
        <taxon>Ochrophyta</taxon>
        <taxon>Bacillariophyta</taxon>
        <taxon>Coscinodiscophyceae</taxon>
        <taxon>Chaetocerotophycidae</taxon>
        <taxon>Chaetocerotales</taxon>
        <taxon>Chaetocerotaceae</taxon>
        <taxon>Chaetoceros</taxon>
    </lineage>
</organism>
<dbReference type="PROSITE" id="PS50030">
    <property type="entry name" value="UBA"/>
    <property type="match status" value="1"/>
</dbReference>
<dbReference type="Pfam" id="PF00753">
    <property type="entry name" value="Lactamase_B"/>
    <property type="match status" value="1"/>
</dbReference>
<dbReference type="SMART" id="SM00165">
    <property type="entry name" value="UBA"/>
    <property type="match status" value="1"/>
</dbReference>
<dbReference type="SUPFAM" id="SSF56281">
    <property type="entry name" value="Metallo-hydrolase/oxidoreductase"/>
    <property type="match status" value="1"/>
</dbReference>
<dbReference type="GO" id="GO:0006303">
    <property type="term" value="P:double-strand break repair via nonhomologous end joining"/>
    <property type="evidence" value="ECO:0007669"/>
    <property type="project" value="TreeGrafter"/>
</dbReference>
<dbReference type="GO" id="GO:0035312">
    <property type="term" value="F:5'-3' DNA exonuclease activity"/>
    <property type="evidence" value="ECO:0007669"/>
    <property type="project" value="TreeGrafter"/>
</dbReference>
<evidence type="ECO:0000256" key="5">
    <source>
        <dbReference type="ARBA" id="ARBA00023242"/>
    </source>
</evidence>
<keyword evidence="3" id="KW-0227">DNA damage</keyword>
<dbReference type="InterPro" id="IPR009060">
    <property type="entry name" value="UBA-like_sf"/>
</dbReference>
<dbReference type="InterPro" id="IPR001279">
    <property type="entry name" value="Metallo-B-lactamas"/>
</dbReference>
<dbReference type="InterPro" id="IPR011084">
    <property type="entry name" value="DRMBL"/>
</dbReference>
<accession>A0A7S3V473</accession>
<keyword evidence="4" id="KW-0234">DNA repair</keyword>
<evidence type="ECO:0000256" key="1">
    <source>
        <dbReference type="ARBA" id="ARBA00004123"/>
    </source>
</evidence>
<dbReference type="GO" id="GO:0005634">
    <property type="term" value="C:nucleus"/>
    <property type="evidence" value="ECO:0007669"/>
    <property type="project" value="UniProtKB-SubCell"/>
</dbReference>
<keyword evidence="5" id="KW-0539">Nucleus</keyword>
<dbReference type="Gene3D" id="1.10.8.10">
    <property type="entry name" value="DNA helicase RuvA subunit, C-terminal domain"/>
    <property type="match status" value="1"/>
</dbReference>
<comment type="similarity">
    <text evidence="2">Belongs to the DNA repair metallo-beta-lactamase (DRMBL) family.</text>
</comment>
<dbReference type="AlphaFoldDB" id="A0A7S3V473"/>
<feature type="domain" description="UBA" evidence="6">
    <location>
        <begin position="519"/>
        <end position="559"/>
    </location>
</feature>
<dbReference type="GO" id="GO:0036297">
    <property type="term" value="P:interstrand cross-link repair"/>
    <property type="evidence" value="ECO:0007669"/>
    <property type="project" value="TreeGrafter"/>
</dbReference>
<dbReference type="Pfam" id="PF07522">
    <property type="entry name" value="DRMBL"/>
    <property type="match status" value="1"/>
</dbReference>